<sequence length="434" mass="45074">MNRSRLLPVATALVALGALSACAAPATSTEPSSSEPVTITFSSYSYGAQGTMGEGMQALLDAFADEHPEITVEPQSVPTADVLTKARTDVAAGSAPDVVQLGYSKMAEAFETLPVQSLEQLAGDEWDGHVEGINEALVQTGENDGETAALPFTVSVPALFYNADLFRAAGLDPERPPTTIDEVRAAAEAIVANGTNGAYFAIADASKSDYLTQSVINSAGGSVVSKSGDVAVDSPEAVEALGAVQALVQDGLMPAVGVEDALANFSSGQLGMFVSSTAVAGNLAQAAEGAFELRSGGFPSFGASEARPTNSGAGLIVLSTDPAVQRASWEFVKFLTSAEGYSIITEQIGYLPMRADLAEDPAFLQEYFENNDLLVPSLEQLADVAPYLAFPGENANQAVVTLQDDAVEPIVLRGADPQSTLEQVAERIREQTGQ</sequence>
<dbReference type="CDD" id="cd14748">
    <property type="entry name" value="PBP2_UgpB"/>
    <property type="match status" value="1"/>
</dbReference>
<keyword evidence="1" id="KW-0732">Signal</keyword>
<protein>
    <submittedName>
        <fullName evidence="2">ABC transporter substrate-binding protein</fullName>
    </submittedName>
</protein>
<dbReference type="PANTHER" id="PTHR43649:SF12">
    <property type="entry name" value="DIACETYLCHITOBIOSE BINDING PROTEIN DASA"/>
    <property type="match status" value="1"/>
</dbReference>
<reference evidence="3" key="1">
    <citation type="journal article" date="2019" name="Int. J. Syst. Evol. Microbiol.">
        <title>The Global Catalogue of Microorganisms (GCM) 10K type strain sequencing project: providing services to taxonomists for standard genome sequencing and annotation.</title>
        <authorList>
            <consortium name="The Broad Institute Genomics Platform"/>
            <consortium name="The Broad Institute Genome Sequencing Center for Infectious Disease"/>
            <person name="Wu L."/>
            <person name="Ma J."/>
        </authorList>
    </citation>
    <scope>NUCLEOTIDE SEQUENCE [LARGE SCALE GENOMIC DNA]</scope>
    <source>
        <strain evidence="3">CCM 7640</strain>
    </source>
</reference>
<dbReference type="PANTHER" id="PTHR43649">
    <property type="entry name" value="ARABINOSE-BINDING PROTEIN-RELATED"/>
    <property type="match status" value="1"/>
</dbReference>
<comment type="caution">
    <text evidence="2">The sequence shown here is derived from an EMBL/GenBank/DDBJ whole genome shotgun (WGS) entry which is preliminary data.</text>
</comment>
<dbReference type="InterPro" id="IPR006059">
    <property type="entry name" value="SBP"/>
</dbReference>
<dbReference type="InterPro" id="IPR050490">
    <property type="entry name" value="Bact_solute-bd_prot1"/>
</dbReference>
<proteinExistence type="predicted"/>
<accession>A0ABQ1S6K4</accession>
<dbReference type="Pfam" id="PF01547">
    <property type="entry name" value="SBP_bac_1"/>
    <property type="match status" value="1"/>
</dbReference>
<evidence type="ECO:0000256" key="1">
    <source>
        <dbReference type="SAM" id="SignalP"/>
    </source>
</evidence>
<dbReference type="Proteomes" id="UP000629365">
    <property type="component" value="Unassembled WGS sequence"/>
</dbReference>
<evidence type="ECO:0000313" key="3">
    <source>
        <dbReference type="Proteomes" id="UP000629365"/>
    </source>
</evidence>
<feature type="chain" id="PRO_5045045283" evidence="1">
    <location>
        <begin position="24"/>
        <end position="434"/>
    </location>
</feature>
<gene>
    <name evidence="2" type="ORF">GCM10007269_37330</name>
</gene>
<organism evidence="2 3">
    <name type="scientific">Microbacterium murale</name>
    <dbReference type="NCBI Taxonomy" id="1081040"/>
    <lineage>
        <taxon>Bacteria</taxon>
        <taxon>Bacillati</taxon>
        <taxon>Actinomycetota</taxon>
        <taxon>Actinomycetes</taxon>
        <taxon>Micrococcales</taxon>
        <taxon>Microbacteriaceae</taxon>
        <taxon>Microbacterium</taxon>
    </lineage>
</organism>
<dbReference type="RefSeq" id="WP_188438247.1">
    <property type="nucleotide sequence ID" value="NZ_BMCM01000010.1"/>
</dbReference>
<feature type="signal peptide" evidence="1">
    <location>
        <begin position="1"/>
        <end position="23"/>
    </location>
</feature>
<dbReference type="SUPFAM" id="SSF53850">
    <property type="entry name" value="Periplasmic binding protein-like II"/>
    <property type="match status" value="1"/>
</dbReference>
<dbReference type="Gene3D" id="3.40.190.10">
    <property type="entry name" value="Periplasmic binding protein-like II"/>
    <property type="match status" value="1"/>
</dbReference>
<dbReference type="EMBL" id="BMCM01000010">
    <property type="protein sequence ID" value="GGD91290.1"/>
    <property type="molecule type" value="Genomic_DNA"/>
</dbReference>
<dbReference type="PROSITE" id="PS51257">
    <property type="entry name" value="PROKAR_LIPOPROTEIN"/>
    <property type="match status" value="1"/>
</dbReference>
<keyword evidence="3" id="KW-1185">Reference proteome</keyword>
<evidence type="ECO:0000313" key="2">
    <source>
        <dbReference type="EMBL" id="GGD91290.1"/>
    </source>
</evidence>
<name>A0ABQ1S6K4_9MICO</name>